<dbReference type="GeneID" id="13828890"/>
<dbReference type="RefSeq" id="YP_007518466.1">
    <property type="nucleotide sequence ID" value="NC_018850.2"/>
</dbReference>
<proteinExistence type="predicted"/>
<reference evidence="2 3" key="1">
    <citation type="journal article" date="2013" name="Genome Announc.">
        <title>Complete Genome Sequence of the Pseudomonas fluorescens Bacteriophage UFV-P2.</title>
        <authorList>
            <person name="Eller M.R."/>
            <person name="Salgado R.L."/>
            <person name="Vidigal P.M."/>
            <person name="Alves M.P."/>
            <person name="Dias R.S."/>
            <person name="de Oliveira L.L."/>
            <person name="da Silva C.C."/>
            <person name="de Carvalho A.F."/>
            <person name="De Paula S.O."/>
        </authorList>
    </citation>
    <scope>NUCLEOTIDE SEQUENCE [LARGE SCALE GENOMIC DNA]</scope>
</reference>
<keyword evidence="3" id="KW-1185">Reference proteome</keyword>
<evidence type="ECO:0000313" key="2">
    <source>
        <dbReference type="EMBL" id="AGH62708.1"/>
    </source>
</evidence>
<accession>M4TI15</accession>
<name>M4TI15_9CAUD</name>
<organism evidence="2 3">
    <name type="scientific">Pseudomonas phage UFV-P2</name>
    <dbReference type="NCBI Taxonomy" id="1235661"/>
    <lineage>
        <taxon>Viruses</taxon>
        <taxon>Duplodnaviria</taxon>
        <taxon>Heunggongvirae</taxon>
        <taxon>Uroviricota</taxon>
        <taxon>Caudoviricetes</taxon>
        <taxon>Vicosavirus</taxon>
        <taxon>Vicosavirus UFVP2</taxon>
    </lineage>
</organism>
<feature type="region of interest" description="Disordered" evidence="1">
    <location>
        <begin position="1"/>
        <end position="28"/>
    </location>
</feature>
<dbReference type="KEGG" id="vg:13828890"/>
<dbReference type="OrthoDB" id="37040at10239"/>
<evidence type="ECO:0000256" key="1">
    <source>
        <dbReference type="SAM" id="MobiDB-lite"/>
    </source>
</evidence>
<dbReference type="EMBL" id="JX863101">
    <property type="protein sequence ID" value="AGH62708.1"/>
    <property type="molecule type" value="Genomic_DNA"/>
</dbReference>
<sequence length="104" mass="11402">MAGSKPIEPGCMVMITGSRTGESPNVGKMGTAIRRANQDDPKIVPTAFGSWIVEGPGLRCNYVRAGVHTWKLDNMCLSDDKYLMRIDPEPDPLEVTTEQPIEVI</sequence>
<evidence type="ECO:0000313" key="3">
    <source>
        <dbReference type="Proteomes" id="UP000007008"/>
    </source>
</evidence>
<protein>
    <submittedName>
        <fullName evidence="2">Uncharacterized protein</fullName>
    </submittedName>
</protein>
<dbReference type="Proteomes" id="UP000007008">
    <property type="component" value="Segment"/>
</dbReference>